<dbReference type="PROSITE" id="PS50066">
    <property type="entry name" value="MADS_BOX_2"/>
    <property type="match status" value="1"/>
</dbReference>
<comment type="subcellular location">
    <subcellularLocation>
        <location evidence="1">Nucleus</location>
    </subcellularLocation>
</comment>
<dbReference type="PANTHER" id="PTHR48019">
    <property type="entry name" value="SERUM RESPONSE FACTOR HOMOLOG"/>
    <property type="match status" value="1"/>
</dbReference>
<keyword evidence="5" id="KW-0804">Transcription</keyword>
<protein>
    <recommendedName>
        <fullName evidence="9">MADS-box domain-containing protein</fullName>
    </recommendedName>
</protein>
<evidence type="ECO:0000313" key="10">
    <source>
        <dbReference type="EMBL" id="KAK5782099.1"/>
    </source>
</evidence>
<dbReference type="EMBL" id="JAWIZZ010000015">
    <property type="protein sequence ID" value="KAK5782099.1"/>
    <property type="molecule type" value="Genomic_DNA"/>
</dbReference>
<reference evidence="11" key="1">
    <citation type="submission" date="2023-07" db="EMBL/GenBank/DDBJ databases">
        <title>A draft genome of Kazachstania heterogenica Y-27499.</title>
        <authorList>
            <person name="Donic C."/>
            <person name="Kralova J.S."/>
            <person name="Fidel L."/>
            <person name="Ben-Dor S."/>
            <person name="Jung S."/>
        </authorList>
    </citation>
    <scope>NUCLEOTIDE SEQUENCE [LARGE SCALE GENOMIC DNA]</scope>
    <source>
        <strain evidence="11">Y27499</strain>
    </source>
</reference>
<keyword evidence="6" id="KW-0539">Nucleus</keyword>
<feature type="compositionally biased region" description="Acidic residues" evidence="7">
    <location>
        <begin position="95"/>
        <end position="160"/>
    </location>
</feature>
<dbReference type="FunFam" id="3.40.1810.10:FF:000002">
    <property type="entry name" value="Serum response factor b"/>
    <property type="match status" value="1"/>
</dbReference>
<evidence type="ECO:0000256" key="5">
    <source>
        <dbReference type="ARBA" id="ARBA00023163"/>
    </source>
</evidence>
<evidence type="ECO:0000256" key="8">
    <source>
        <dbReference type="SAM" id="Phobius"/>
    </source>
</evidence>
<dbReference type="GO" id="GO:0006525">
    <property type="term" value="P:arginine metabolic process"/>
    <property type="evidence" value="ECO:0007669"/>
    <property type="project" value="UniProtKB-KW"/>
</dbReference>
<sequence>MVAVSDRKKRKLGTAASINDVSPKKKASILSKNQLTNNDSKDSHKKERSVGFSKSDLNKRNEPLKWDKKLNEQAQTVNGETNEFEQNKNLVEKNVDDEDNVEIGVDAEEPEEEEEDDEVEDEEEVEEEEDDDDDEREEENNDDDDDDDDDDVEEVEEDDYIDEIEMIQEPKDVRRKVPIKYIENRTRRQVTFAKRRHGIMKKAYELSVLTGANILLLILGHSGLVYTFSTPKLEPIIRENKGKQLIRNCLNSQSSSTTATTVAVTADPQISN</sequence>
<keyword evidence="11" id="KW-1185">Reference proteome</keyword>
<dbReference type="PRINTS" id="PR00404">
    <property type="entry name" value="MADSDOMAIN"/>
</dbReference>
<evidence type="ECO:0000256" key="1">
    <source>
        <dbReference type="ARBA" id="ARBA00004123"/>
    </source>
</evidence>
<dbReference type="Gene3D" id="3.40.1810.10">
    <property type="entry name" value="Transcription factor, MADS-box"/>
    <property type="match status" value="1"/>
</dbReference>
<feature type="compositionally biased region" description="Basic and acidic residues" evidence="7">
    <location>
        <begin position="39"/>
        <end position="49"/>
    </location>
</feature>
<dbReference type="Pfam" id="PF00319">
    <property type="entry name" value="SRF-TF"/>
    <property type="match status" value="1"/>
</dbReference>
<proteinExistence type="predicted"/>
<feature type="compositionally biased region" description="Basic and acidic residues" evidence="7">
    <location>
        <begin position="56"/>
        <end position="71"/>
    </location>
</feature>
<keyword evidence="3" id="KW-0805">Transcription regulation</keyword>
<evidence type="ECO:0000313" key="11">
    <source>
        <dbReference type="Proteomes" id="UP001306508"/>
    </source>
</evidence>
<dbReference type="InterPro" id="IPR036879">
    <property type="entry name" value="TF_MADSbox_sf"/>
</dbReference>
<keyword evidence="2" id="KW-0056">Arginine metabolism</keyword>
<accession>A0AAN7ZTC6</accession>
<keyword evidence="4" id="KW-0238">DNA-binding</keyword>
<gene>
    <name evidence="10" type="ORF">RI543_000421</name>
</gene>
<dbReference type="GO" id="GO:0000987">
    <property type="term" value="F:cis-regulatory region sequence-specific DNA binding"/>
    <property type="evidence" value="ECO:0007669"/>
    <property type="project" value="UniProtKB-ARBA"/>
</dbReference>
<dbReference type="GO" id="GO:1900079">
    <property type="term" value="P:regulation of arginine biosynthetic process"/>
    <property type="evidence" value="ECO:0007669"/>
    <property type="project" value="UniProtKB-ARBA"/>
</dbReference>
<keyword evidence="8" id="KW-1133">Transmembrane helix</keyword>
<dbReference type="GO" id="GO:0005634">
    <property type="term" value="C:nucleus"/>
    <property type="evidence" value="ECO:0007669"/>
    <property type="project" value="UniProtKB-SubCell"/>
</dbReference>
<evidence type="ECO:0000256" key="2">
    <source>
        <dbReference type="ARBA" id="ARBA00022503"/>
    </source>
</evidence>
<dbReference type="SUPFAM" id="SSF55455">
    <property type="entry name" value="SRF-like"/>
    <property type="match status" value="1"/>
</dbReference>
<dbReference type="Proteomes" id="UP001306508">
    <property type="component" value="Unassembled WGS sequence"/>
</dbReference>
<evidence type="ECO:0000259" key="9">
    <source>
        <dbReference type="PROSITE" id="PS50066"/>
    </source>
</evidence>
<evidence type="ECO:0000256" key="4">
    <source>
        <dbReference type="ARBA" id="ARBA00023125"/>
    </source>
</evidence>
<comment type="caution">
    <text evidence="10">The sequence shown here is derived from an EMBL/GenBank/DDBJ whole genome shotgun (WGS) entry which is preliminary data.</text>
</comment>
<dbReference type="PROSITE" id="PS00350">
    <property type="entry name" value="MADS_BOX_1"/>
    <property type="match status" value="1"/>
</dbReference>
<evidence type="ECO:0000256" key="7">
    <source>
        <dbReference type="SAM" id="MobiDB-lite"/>
    </source>
</evidence>
<feature type="region of interest" description="Disordered" evidence="7">
    <location>
        <begin position="1"/>
        <end position="160"/>
    </location>
</feature>
<dbReference type="GO" id="GO:0046983">
    <property type="term" value="F:protein dimerization activity"/>
    <property type="evidence" value="ECO:0007669"/>
    <property type="project" value="InterPro"/>
</dbReference>
<feature type="transmembrane region" description="Helical" evidence="8">
    <location>
        <begin position="203"/>
        <end position="228"/>
    </location>
</feature>
<organism evidence="10 11">
    <name type="scientific">Arxiozyma heterogenica</name>
    <dbReference type="NCBI Taxonomy" id="278026"/>
    <lineage>
        <taxon>Eukaryota</taxon>
        <taxon>Fungi</taxon>
        <taxon>Dikarya</taxon>
        <taxon>Ascomycota</taxon>
        <taxon>Saccharomycotina</taxon>
        <taxon>Saccharomycetes</taxon>
        <taxon>Saccharomycetales</taxon>
        <taxon>Saccharomycetaceae</taxon>
        <taxon>Arxiozyma</taxon>
    </lineage>
</organism>
<feature type="compositionally biased region" description="Polar residues" evidence="7">
    <location>
        <begin position="72"/>
        <end position="81"/>
    </location>
</feature>
<evidence type="ECO:0000256" key="6">
    <source>
        <dbReference type="ARBA" id="ARBA00023242"/>
    </source>
</evidence>
<dbReference type="GO" id="GO:1900081">
    <property type="term" value="P:regulation of arginine catabolic process"/>
    <property type="evidence" value="ECO:0007669"/>
    <property type="project" value="UniProtKB-ARBA"/>
</dbReference>
<keyword evidence="8" id="KW-0472">Membrane</keyword>
<dbReference type="GO" id="GO:0045944">
    <property type="term" value="P:positive regulation of transcription by RNA polymerase II"/>
    <property type="evidence" value="ECO:0007669"/>
    <property type="project" value="UniProtKB-ARBA"/>
</dbReference>
<name>A0AAN7ZTC6_9SACH</name>
<feature type="domain" description="MADS-box" evidence="9">
    <location>
        <begin position="172"/>
        <end position="232"/>
    </location>
</feature>
<dbReference type="SMART" id="SM00432">
    <property type="entry name" value="MADS"/>
    <property type="match status" value="1"/>
</dbReference>
<dbReference type="AlphaFoldDB" id="A0AAN7ZTC6"/>
<dbReference type="InterPro" id="IPR050142">
    <property type="entry name" value="MADS-box/MEF2_TF"/>
</dbReference>
<dbReference type="InterPro" id="IPR002100">
    <property type="entry name" value="TF_MADSbox"/>
</dbReference>
<keyword evidence="8" id="KW-0812">Transmembrane</keyword>
<dbReference type="CDD" id="cd00120">
    <property type="entry name" value="MADS"/>
    <property type="match status" value="1"/>
</dbReference>
<evidence type="ECO:0000256" key="3">
    <source>
        <dbReference type="ARBA" id="ARBA00023015"/>
    </source>
</evidence>